<keyword evidence="3 6" id="KW-0812">Transmembrane</keyword>
<organism evidence="8 9">
    <name type="scientific">Candidatus Shapirobacteria bacterium CG09_land_8_20_14_0_10_39_12</name>
    <dbReference type="NCBI Taxonomy" id="1974885"/>
    <lineage>
        <taxon>Bacteria</taxon>
        <taxon>Candidatus Shapironibacteriota</taxon>
    </lineage>
</organism>
<name>A0A2H0WPJ4_9BACT</name>
<feature type="transmembrane region" description="Helical" evidence="6">
    <location>
        <begin position="57"/>
        <end position="81"/>
    </location>
</feature>
<evidence type="ECO:0000256" key="3">
    <source>
        <dbReference type="ARBA" id="ARBA00022692"/>
    </source>
</evidence>
<evidence type="ECO:0000256" key="4">
    <source>
        <dbReference type="ARBA" id="ARBA00022989"/>
    </source>
</evidence>
<sequence>MIYELSKTGAKFIEIPAVYGARRAGESKVGFSIQFVKDIIETFKNSTRIRIERSRQFIKFGTVGFIGFIVNALGLELFYQLGLRPDVSAALGAEMAIISNFTLNNIWTFKERKIMKFLEVIKKFLMFNLTSAGAVVIQFIVVGLGVKFTSDAWRQLWLVVAIGFFIIPYNWFMYNKIIWKKK</sequence>
<evidence type="ECO:0000313" key="8">
    <source>
        <dbReference type="EMBL" id="PIS14574.1"/>
    </source>
</evidence>
<feature type="transmembrane region" description="Helical" evidence="6">
    <location>
        <begin position="124"/>
        <end position="146"/>
    </location>
</feature>
<feature type="domain" description="GtrA/DPMS transmembrane" evidence="7">
    <location>
        <begin position="59"/>
        <end position="179"/>
    </location>
</feature>
<comment type="subcellular location">
    <subcellularLocation>
        <location evidence="1">Membrane</location>
        <topology evidence="1">Multi-pass membrane protein</topology>
    </subcellularLocation>
</comment>
<evidence type="ECO:0000259" key="7">
    <source>
        <dbReference type="Pfam" id="PF04138"/>
    </source>
</evidence>
<proteinExistence type="inferred from homology"/>
<gene>
    <name evidence="8" type="ORF">COT64_01935</name>
</gene>
<evidence type="ECO:0000256" key="5">
    <source>
        <dbReference type="ARBA" id="ARBA00023136"/>
    </source>
</evidence>
<keyword evidence="5 6" id="KW-0472">Membrane</keyword>
<dbReference type="PANTHER" id="PTHR38459">
    <property type="entry name" value="PROPHAGE BACTOPRENOL-LINKED GLUCOSE TRANSLOCASE HOMOLOG"/>
    <property type="match status" value="1"/>
</dbReference>
<feature type="transmembrane region" description="Helical" evidence="6">
    <location>
        <begin position="152"/>
        <end position="172"/>
    </location>
</feature>
<dbReference type="GO" id="GO:0005886">
    <property type="term" value="C:plasma membrane"/>
    <property type="evidence" value="ECO:0007669"/>
    <property type="project" value="TreeGrafter"/>
</dbReference>
<comment type="similarity">
    <text evidence="2">Belongs to the GtrA family.</text>
</comment>
<evidence type="ECO:0000256" key="2">
    <source>
        <dbReference type="ARBA" id="ARBA00009399"/>
    </source>
</evidence>
<dbReference type="InterPro" id="IPR007267">
    <property type="entry name" value="GtrA_DPMS_TM"/>
</dbReference>
<dbReference type="Proteomes" id="UP000230775">
    <property type="component" value="Unassembled WGS sequence"/>
</dbReference>
<comment type="caution">
    <text evidence="8">The sequence shown here is derived from an EMBL/GenBank/DDBJ whole genome shotgun (WGS) entry which is preliminary data.</text>
</comment>
<dbReference type="Pfam" id="PF04138">
    <property type="entry name" value="GtrA_DPMS_TM"/>
    <property type="match status" value="1"/>
</dbReference>
<protein>
    <recommendedName>
        <fullName evidence="7">GtrA/DPMS transmembrane domain-containing protein</fullName>
    </recommendedName>
</protein>
<dbReference type="InterPro" id="IPR051401">
    <property type="entry name" value="GtrA_CellWall_Glycosyl"/>
</dbReference>
<keyword evidence="4 6" id="KW-1133">Transmembrane helix</keyword>
<dbReference type="AlphaFoldDB" id="A0A2H0WPJ4"/>
<evidence type="ECO:0000256" key="1">
    <source>
        <dbReference type="ARBA" id="ARBA00004141"/>
    </source>
</evidence>
<evidence type="ECO:0000313" key="9">
    <source>
        <dbReference type="Proteomes" id="UP000230775"/>
    </source>
</evidence>
<evidence type="ECO:0000256" key="6">
    <source>
        <dbReference type="SAM" id="Phobius"/>
    </source>
</evidence>
<dbReference type="PANTHER" id="PTHR38459:SF1">
    <property type="entry name" value="PROPHAGE BACTOPRENOL-LINKED GLUCOSE TRANSLOCASE HOMOLOG"/>
    <property type="match status" value="1"/>
</dbReference>
<dbReference type="EMBL" id="PEZI01000040">
    <property type="protein sequence ID" value="PIS14574.1"/>
    <property type="molecule type" value="Genomic_DNA"/>
</dbReference>
<dbReference type="GO" id="GO:0000271">
    <property type="term" value="P:polysaccharide biosynthetic process"/>
    <property type="evidence" value="ECO:0007669"/>
    <property type="project" value="InterPro"/>
</dbReference>
<feature type="transmembrane region" description="Helical" evidence="6">
    <location>
        <begin position="87"/>
        <end position="103"/>
    </location>
</feature>
<accession>A0A2H0WPJ4</accession>
<reference evidence="9" key="1">
    <citation type="submission" date="2017-09" db="EMBL/GenBank/DDBJ databases">
        <title>Depth-based differentiation of microbial function through sediment-hosted aquifers and enrichment of novel symbionts in the deep terrestrial subsurface.</title>
        <authorList>
            <person name="Probst A.J."/>
            <person name="Ladd B."/>
            <person name="Jarett J.K."/>
            <person name="Geller-Mcgrath D.E."/>
            <person name="Sieber C.M.K."/>
            <person name="Emerson J.B."/>
            <person name="Anantharaman K."/>
            <person name="Thomas B.C."/>
            <person name="Malmstrom R."/>
            <person name="Stieglmeier M."/>
            <person name="Klingl A."/>
            <person name="Woyke T."/>
            <person name="Ryan C.M."/>
            <person name="Banfield J.F."/>
        </authorList>
    </citation>
    <scope>NUCLEOTIDE SEQUENCE [LARGE SCALE GENOMIC DNA]</scope>
</reference>